<feature type="transmembrane region" description="Helical" evidence="7">
    <location>
        <begin position="201"/>
        <end position="220"/>
    </location>
</feature>
<feature type="transmembrane region" description="Helical" evidence="7">
    <location>
        <begin position="269"/>
        <end position="295"/>
    </location>
</feature>
<dbReference type="EMBL" id="AGEL01000006">
    <property type="protein sequence ID" value="EHO17159.1"/>
    <property type="molecule type" value="Genomic_DNA"/>
</dbReference>
<evidence type="ECO:0000256" key="5">
    <source>
        <dbReference type="ARBA" id="ARBA00023136"/>
    </source>
</evidence>
<dbReference type="AlphaFoldDB" id="A0AA37DGK6"/>
<feature type="transmembrane region" description="Helical" evidence="7">
    <location>
        <begin position="620"/>
        <end position="639"/>
    </location>
</feature>
<feature type="transmembrane region" description="Helical" evidence="7">
    <location>
        <begin position="175"/>
        <end position="194"/>
    </location>
</feature>
<feature type="domain" description="Membrane transport protein MMPL" evidence="8">
    <location>
        <begin position="386"/>
        <end position="674"/>
    </location>
</feature>
<feature type="transmembrane region" description="Helical" evidence="7">
    <location>
        <begin position="651"/>
        <end position="674"/>
    </location>
</feature>
<evidence type="ECO:0000256" key="3">
    <source>
        <dbReference type="ARBA" id="ARBA00022692"/>
    </source>
</evidence>
<proteinExistence type="predicted"/>
<reference evidence="9 10" key="1">
    <citation type="submission" date="2011-10" db="EMBL/GenBank/DDBJ databases">
        <title>The Genome Sequence of Lachnospiraceae bacterium ACC2.</title>
        <authorList>
            <consortium name="The Broad Institute Genome Sequencing Platform"/>
            <person name="Earl A."/>
            <person name="Ward D."/>
            <person name="Feldgarden M."/>
            <person name="Gevers D."/>
            <person name="Sizova M."/>
            <person name="Hazen A."/>
            <person name="Epstein S."/>
            <person name="Young S.K."/>
            <person name="Zeng Q."/>
            <person name="Gargeya S."/>
            <person name="Fitzgerald M."/>
            <person name="Haas B."/>
            <person name="Abouelleil A."/>
            <person name="Alvarado L."/>
            <person name="Arachchi H.M."/>
            <person name="Berlin A."/>
            <person name="Brown A."/>
            <person name="Chapman S.B."/>
            <person name="Chen Z."/>
            <person name="Dunbar C."/>
            <person name="Freedman E."/>
            <person name="Gearin G."/>
            <person name="Goldberg J."/>
            <person name="Griggs A."/>
            <person name="Gujja S."/>
            <person name="Heiman D."/>
            <person name="Howarth C."/>
            <person name="Larson L."/>
            <person name="Lui A."/>
            <person name="MacDonald P.J.P."/>
            <person name="Montmayeur A."/>
            <person name="Murphy C."/>
            <person name="Neiman D."/>
            <person name="Pearson M."/>
            <person name="Priest M."/>
            <person name="Roberts A."/>
            <person name="Saif S."/>
            <person name="Shea T."/>
            <person name="Shenoy N."/>
            <person name="Sisk P."/>
            <person name="Stolte C."/>
            <person name="Sykes S."/>
            <person name="Wortman J."/>
            <person name="Nusbaum C."/>
            <person name="Birren B."/>
        </authorList>
    </citation>
    <scope>NUCLEOTIDE SEQUENCE [LARGE SCALE GENOMIC DNA]</scope>
    <source>
        <strain evidence="9 10">ACC2</strain>
    </source>
</reference>
<feature type="region of interest" description="Disordered" evidence="6">
    <location>
        <begin position="689"/>
        <end position="712"/>
    </location>
</feature>
<evidence type="ECO:0000259" key="8">
    <source>
        <dbReference type="Pfam" id="PF03176"/>
    </source>
</evidence>
<evidence type="ECO:0000256" key="7">
    <source>
        <dbReference type="SAM" id="Phobius"/>
    </source>
</evidence>
<evidence type="ECO:0000256" key="2">
    <source>
        <dbReference type="ARBA" id="ARBA00022475"/>
    </source>
</evidence>
<evidence type="ECO:0000313" key="9">
    <source>
        <dbReference type="EMBL" id="EHO17159.1"/>
    </source>
</evidence>
<keyword evidence="4 7" id="KW-1133">Transmembrane helix</keyword>
<comment type="caution">
    <text evidence="9">The sequence shown here is derived from an EMBL/GenBank/DDBJ whole genome shotgun (WGS) entry which is preliminary data.</text>
</comment>
<keyword evidence="3 7" id="KW-0812">Transmembrane</keyword>
<dbReference type="InterPro" id="IPR004869">
    <property type="entry name" value="MMPL_dom"/>
</dbReference>
<dbReference type="Pfam" id="PF03176">
    <property type="entry name" value="MMPL"/>
    <property type="match status" value="2"/>
</dbReference>
<evidence type="ECO:0000256" key="4">
    <source>
        <dbReference type="ARBA" id="ARBA00022989"/>
    </source>
</evidence>
<name>A0AA37DGK6_9FIRM</name>
<feature type="domain" description="Membrane transport protein MMPL" evidence="8">
    <location>
        <begin position="122"/>
        <end position="330"/>
    </location>
</feature>
<feature type="transmembrane region" description="Helical" evidence="7">
    <location>
        <begin position="356"/>
        <end position="372"/>
    </location>
</feature>
<dbReference type="Gene3D" id="1.20.1640.10">
    <property type="entry name" value="Multidrug efflux transporter AcrB transmembrane domain"/>
    <property type="match status" value="2"/>
</dbReference>
<dbReference type="InterPro" id="IPR050545">
    <property type="entry name" value="Mycobact_MmpL"/>
</dbReference>
<evidence type="ECO:0000256" key="1">
    <source>
        <dbReference type="ARBA" id="ARBA00004651"/>
    </source>
</evidence>
<feature type="transmembrane region" description="Helical" evidence="7">
    <location>
        <begin position="301"/>
        <end position="327"/>
    </location>
</feature>
<protein>
    <recommendedName>
        <fullName evidence="8">Membrane transport protein MMPL domain-containing protein</fullName>
    </recommendedName>
</protein>
<accession>A0AA37DGK6</accession>
<feature type="transmembrane region" description="Helical" evidence="7">
    <location>
        <begin position="525"/>
        <end position="550"/>
    </location>
</feature>
<evidence type="ECO:0000313" key="10">
    <source>
        <dbReference type="Proteomes" id="UP000018466"/>
    </source>
</evidence>
<organism evidence="9 10">
    <name type="scientific">Stomatobaculum longum</name>
    <dbReference type="NCBI Taxonomy" id="796942"/>
    <lineage>
        <taxon>Bacteria</taxon>
        <taxon>Bacillati</taxon>
        <taxon>Bacillota</taxon>
        <taxon>Clostridia</taxon>
        <taxon>Lachnospirales</taxon>
        <taxon>Lachnospiraceae</taxon>
        <taxon>Stomatobaculum</taxon>
    </lineage>
</organism>
<dbReference type="PANTHER" id="PTHR33406:SF13">
    <property type="entry name" value="MEMBRANE PROTEIN YDFJ"/>
    <property type="match status" value="1"/>
</dbReference>
<dbReference type="PANTHER" id="PTHR33406">
    <property type="entry name" value="MEMBRANE PROTEIN MJ1562-RELATED"/>
    <property type="match status" value="1"/>
</dbReference>
<dbReference type="RefSeq" id="WP_009532591.1">
    <property type="nucleotide sequence ID" value="NZ_JH590862.1"/>
</dbReference>
<keyword evidence="2" id="KW-1003">Cell membrane</keyword>
<comment type="subcellular location">
    <subcellularLocation>
        <location evidence="1">Cell membrane</location>
        <topology evidence="1">Multi-pass membrane protein</topology>
    </subcellularLocation>
</comment>
<keyword evidence="10" id="KW-1185">Reference proteome</keyword>
<gene>
    <name evidence="9" type="ORF">HMPREF9623_00758</name>
</gene>
<sequence length="712" mass="79146">MIHKLARRITGNPKFVLFVAALLLIPALLGYIGTRTNYDVLSYLPEDVRSVQGEKLLEEPFQAAATSMVVVEGMPPSYTDDLLESIRKVPHVSNAFWLSGTLGIQVPTDMLPAKLRESFYAGDATLMIVQFDTALSADETMDAIVEIRKLTNEKCFVAGMSAMVQDIKELVISELPIYTVIAVILMLTVLLLSFESYVMPFLLLANIGMAILYNMGSNIFLGQISYITKAIAAILQLGVTVDYSIFLYHRYEEEKEKNADKREAMANAITAAFTSLSGSSLTTIAGFLALCAMRFTMGRDMGIVMAKGVVIGIVCVIVVLPCLFLVFDDAIEKYKHRSLFPDFTGFNRWLLRHRRLWIILFLFALVPAYYSQKNTDIYYQISRSLPSSLPSLRSNEKLKEDFQTATEHVVILDRTVDNGKLGEMEEELKAVPGISHVVSYHSLIGSGIPDFFLPERVRKIFLSDDYQLLMMTSDFEPATDETKEQLADIQEIVHRYDPNAYLTGEAAMTEDLREVFTRDNITTNYLSILSIFVIVMFVFRSFTVPAALILAIELAIYINQGLVYWMGGSISFIAPILISAIQLGATVDYAILVTSRFQEELRSGKGREEAAILAGATSDASIITSSLGMFAATVGVAVVSKMYLIKEVCMLLARGALISAFIVAFMLPCILYVLEPLFRRTSLHWDKLPAPKQKKQRSEAHPEEAAASAASL</sequence>
<keyword evidence="5 7" id="KW-0472">Membrane</keyword>
<feature type="transmembrane region" description="Helical" evidence="7">
    <location>
        <begin position="562"/>
        <end position="585"/>
    </location>
</feature>
<dbReference type="GO" id="GO:0005886">
    <property type="term" value="C:plasma membrane"/>
    <property type="evidence" value="ECO:0007669"/>
    <property type="project" value="UniProtKB-SubCell"/>
</dbReference>
<dbReference type="GeneID" id="86940533"/>
<feature type="transmembrane region" description="Helical" evidence="7">
    <location>
        <begin position="226"/>
        <end position="248"/>
    </location>
</feature>
<dbReference type="Proteomes" id="UP000018466">
    <property type="component" value="Unassembled WGS sequence"/>
</dbReference>
<evidence type="ECO:0000256" key="6">
    <source>
        <dbReference type="SAM" id="MobiDB-lite"/>
    </source>
</evidence>
<dbReference type="SUPFAM" id="SSF82866">
    <property type="entry name" value="Multidrug efflux transporter AcrB transmembrane domain"/>
    <property type="match status" value="2"/>
</dbReference>